<evidence type="ECO:0000313" key="3">
    <source>
        <dbReference type="Proteomes" id="UP000193862"/>
    </source>
</evidence>
<reference evidence="2 3" key="1">
    <citation type="submission" date="2017-03" db="EMBL/GenBank/DDBJ databases">
        <authorList>
            <person name="Afonso C.L."/>
            <person name="Miller P.J."/>
            <person name="Scott M.A."/>
            <person name="Spackman E."/>
            <person name="Goraichik I."/>
            <person name="Dimitrov K.M."/>
            <person name="Suarez D.L."/>
            <person name="Swayne D.E."/>
        </authorList>
    </citation>
    <scope>NUCLEOTIDE SEQUENCE [LARGE SCALE GENOMIC DNA]</scope>
    <source>
        <strain evidence="2 3">CECT 8620</strain>
    </source>
</reference>
<dbReference type="Proteomes" id="UP000193862">
    <property type="component" value="Unassembled WGS sequence"/>
</dbReference>
<protein>
    <submittedName>
        <fullName evidence="2">Possibl zinc metallo-peptidase</fullName>
    </submittedName>
</protein>
<organism evidence="2 3">
    <name type="scientific">Aquimixticola soesokkakensis</name>
    <dbReference type="NCBI Taxonomy" id="1519096"/>
    <lineage>
        <taxon>Bacteria</taxon>
        <taxon>Pseudomonadati</taxon>
        <taxon>Pseudomonadota</taxon>
        <taxon>Alphaproteobacteria</taxon>
        <taxon>Rhodobacterales</taxon>
        <taxon>Paracoccaceae</taxon>
        <taxon>Aquimixticola</taxon>
    </lineage>
</organism>
<feature type="region of interest" description="Disordered" evidence="1">
    <location>
        <begin position="1"/>
        <end position="21"/>
    </location>
</feature>
<dbReference type="AlphaFoldDB" id="A0A1Y5S654"/>
<accession>A0A1Y5S654</accession>
<evidence type="ECO:0000313" key="2">
    <source>
        <dbReference type="EMBL" id="SLN33339.1"/>
    </source>
</evidence>
<keyword evidence="3" id="KW-1185">Reference proteome</keyword>
<evidence type="ECO:0000256" key="1">
    <source>
        <dbReference type="SAM" id="MobiDB-lite"/>
    </source>
</evidence>
<feature type="compositionally biased region" description="Pro residues" evidence="1">
    <location>
        <begin position="1"/>
        <end position="10"/>
    </location>
</feature>
<name>A0A1Y5S654_9RHOB</name>
<dbReference type="CDD" id="cd12952">
    <property type="entry name" value="MMP_ACEL2062"/>
    <property type="match status" value="1"/>
</dbReference>
<proteinExistence type="predicted"/>
<dbReference type="Pfam" id="PF06262">
    <property type="entry name" value="Zincin_1"/>
    <property type="match status" value="1"/>
</dbReference>
<dbReference type="SUPFAM" id="SSF55486">
    <property type="entry name" value="Metalloproteases ('zincins'), catalytic domain"/>
    <property type="match status" value="1"/>
</dbReference>
<dbReference type="InterPro" id="IPR038555">
    <property type="entry name" value="Zincin_1_sf"/>
</dbReference>
<gene>
    <name evidence="2" type="ORF">AQS8620_01135</name>
</gene>
<dbReference type="EMBL" id="FWFS01000003">
    <property type="protein sequence ID" value="SLN33339.1"/>
    <property type="molecule type" value="Genomic_DNA"/>
</dbReference>
<dbReference type="InterPro" id="IPR010428">
    <property type="entry name" value="Zincin_1"/>
</dbReference>
<dbReference type="Gene3D" id="3.30.2010.20">
    <property type="match status" value="1"/>
</dbReference>
<sequence>MPAPTDPQPASPSGSTSRVTDRIAPDLATIETIARETIAALPAAFVDAAAALAVHVMDFAPDDLLGEIGIEDAFELTGLYTGIPMTEKSVMDQALSPDAIWLFRRPILDEWCARGNIGLTALVAHVTVHEVAHHFGWSDDDIAAIDRWWE</sequence>
<dbReference type="RefSeq" id="WP_370737879.1">
    <property type="nucleotide sequence ID" value="NZ_FWFS01000003.1"/>
</dbReference>